<gene>
    <name evidence="1" type="ORF">CPE01_04680</name>
</gene>
<protein>
    <submittedName>
        <fullName evidence="1">Pyrimidine dimer DNA glycosylase /DNA-(Apurinic or apyrimidinic site) lyase</fullName>
    </submittedName>
</protein>
<dbReference type="RefSeq" id="WP_146805036.1">
    <property type="nucleotide sequence ID" value="NZ_BJUA01000002.1"/>
</dbReference>
<comment type="caution">
    <text evidence="1">The sequence shown here is derived from an EMBL/GenBank/DDBJ whole genome shotgun (WGS) entry which is preliminary data.</text>
</comment>
<dbReference type="OrthoDB" id="3253436at2"/>
<dbReference type="AlphaFoldDB" id="A0A510UV98"/>
<dbReference type="Proteomes" id="UP000321386">
    <property type="component" value="Unassembled WGS sequence"/>
</dbReference>
<keyword evidence="1" id="KW-0456">Lyase</keyword>
<name>A0A510UV98_9CELL</name>
<dbReference type="EMBL" id="BJUA01000002">
    <property type="protein sequence ID" value="GEK16735.1"/>
    <property type="molecule type" value="Genomic_DNA"/>
</dbReference>
<organism evidence="1 2">
    <name type="scientific">Cellulomonas persica</name>
    <dbReference type="NCBI Taxonomy" id="76861"/>
    <lineage>
        <taxon>Bacteria</taxon>
        <taxon>Bacillati</taxon>
        <taxon>Actinomycetota</taxon>
        <taxon>Actinomycetes</taxon>
        <taxon>Micrococcales</taxon>
        <taxon>Cellulomonadaceae</taxon>
        <taxon>Cellulomonas</taxon>
    </lineage>
</organism>
<dbReference type="InterPro" id="IPR004260">
    <property type="entry name" value="Pyr-dimer_DNA_glycosylase"/>
</dbReference>
<proteinExistence type="predicted"/>
<evidence type="ECO:0000313" key="2">
    <source>
        <dbReference type="Proteomes" id="UP000321386"/>
    </source>
</evidence>
<accession>A0A510UV98</accession>
<reference evidence="1 2" key="1">
    <citation type="submission" date="2019-07" db="EMBL/GenBank/DDBJ databases">
        <title>Whole genome shotgun sequence of Cellulomonas persica NBRC 101101.</title>
        <authorList>
            <person name="Hosoyama A."/>
            <person name="Uohara A."/>
            <person name="Ohji S."/>
            <person name="Ichikawa N."/>
        </authorList>
    </citation>
    <scope>NUCLEOTIDE SEQUENCE [LARGE SCALE GENOMIC DNA]</scope>
    <source>
        <strain evidence="1 2">NBRC 101101</strain>
    </source>
</reference>
<dbReference type="Pfam" id="PF03013">
    <property type="entry name" value="Pyr_excise"/>
    <property type="match status" value="1"/>
</dbReference>
<keyword evidence="2" id="KW-1185">Reference proteome</keyword>
<dbReference type="GO" id="GO:0016829">
    <property type="term" value="F:lyase activity"/>
    <property type="evidence" value="ECO:0007669"/>
    <property type="project" value="UniProtKB-KW"/>
</dbReference>
<sequence>MRVWSLHPAHLDRIGLVAGWREGLLAQAALRRPEGGYGRHPQLERFRASTDPLAAIGAYLELLADEADARGYRFDRSRVVAPRTGDPALVDAQLVVTTGQLAYERTHLLAKLDARSPADAVRLRADPLRAHPSFVVVPGDVAAWERTHPRTARRRSRR</sequence>
<evidence type="ECO:0000313" key="1">
    <source>
        <dbReference type="EMBL" id="GEK16735.1"/>
    </source>
</evidence>